<proteinExistence type="predicted"/>
<comment type="caution">
    <text evidence="1">The sequence shown here is derived from an EMBL/GenBank/DDBJ whole genome shotgun (WGS) entry which is preliminary data.</text>
</comment>
<dbReference type="Gene3D" id="3.30.530.20">
    <property type="match status" value="1"/>
</dbReference>
<name>A0A6G3TZ08_9ACTN</name>
<sequence length="45" mass="4914">MQPGVPWVGSALMEHEVFVPVPVDRLRAVLDDPARVARAVPGLQH</sequence>
<reference evidence="1" key="1">
    <citation type="submission" date="2020-01" db="EMBL/GenBank/DDBJ databases">
        <title>Insect and environment-associated Actinomycetes.</title>
        <authorList>
            <person name="Currrie C."/>
            <person name="Chevrette M."/>
            <person name="Carlson C."/>
            <person name="Stubbendieck R."/>
            <person name="Wendt-Pienkowski E."/>
        </authorList>
    </citation>
    <scope>NUCLEOTIDE SEQUENCE</scope>
    <source>
        <strain evidence="1">SID7958</strain>
    </source>
</reference>
<protein>
    <submittedName>
        <fullName evidence="1">Carbon monoxide dehydrogenase</fullName>
    </submittedName>
</protein>
<accession>A0A6G3TZ08</accession>
<dbReference type="AlphaFoldDB" id="A0A6G3TZ08"/>
<feature type="non-terminal residue" evidence="1">
    <location>
        <position position="45"/>
    </location>
</feature>
<dbReference type="InterPro" id="IPR023393">
    <property type="entry name" value="START-like_dom_sf"/>
</dbReference>
<evidence type="ECO:0000313" key="1">
    <source>
        <dbReference type="EMBL" id="NEC79325.1"/>
    </source>
</evidence>
<organism evidence="1">
    <name type="scientific">Streptomyces sp. SID7958</name>
    <dbReference type="NCBI Taxonomy" id="2706093"/>
    <lineage>
        <taxon>Bacteria</taxon>
        <taxon>Bacillati</taxon>
        <taxon>Actinomycetota</taxon>
        <taxon>Actinomycetes</taxon>
        <taxon>Kitasatosporales</taxon>
        <taxon>Streptomycetaceae</taxon>
        <taxon>Streptomyces</taxon>
    </lineage>
</organism>
<dbReference type="EMBL" id="JAAGMU010000477">
    <property type="protein sequence ID" value="NEC79325.1"/>
    <property type="molecule type" value="Genomic_DNA"/>
</dbReference>
<dbReference type="SUPFAM" id="SSF55961">
    <property type="entry name" value="Bet v1-like"/>
    <property type="match status" value="1"/>
</dbReference>
<gene>
    <name evidence="1" type="ORF">G3I38_08685</name>
</gene>